<dbReference type="GO" id="GO:0000272">
    <property type="term" value="P:polysaccharide catabolic process"/>
    <property type="evidence" value="ECO:0007669"/>
    <property type="project" value="UniProtKB-KW"/>
</dbReference>
<dbReference type="Proteomes" id="UP000683000">
    <property type="component" value="Unassembled WGS sequence"/>
</dbReference>
<dbReference type="AlphaFoldDB" id="A0A8I2YYT3"/>
<accession>A0A8I2YYT3</accession>
<dbReference type="SUPFAM" id="SSF49899">
    <property type="entry name" value="Concanavalin A-like lectins/glucanases"/>
    <property type="match status" value="1"/>
</dbReference>
<feature type="signal peptide" evidence="3">
    <location>
        <begin position="1"/>
        <end position="17"/>
    </location>
</feature>
<proteinExistence type="inferred from homology"/>
<evidence type="ECO:0000256" key="3">
    <source>
        <dbReference type="SAM" id="SignalP"/>
    </source>
</evidence>
<gene>
    <name evidence="4" type="ORF">JVT61DRAFT_662</name>
</gene>
<reference evidence="4" key="1">
    <citation type="submission" date="2021-03" db="EMBL/GenBank/DDBJ databases">
        <title>Evolutionary innovations through gain and loss of genes in the ectomycorrhizal Boletales.</title>
        <authorList>
            <person name="Wu G."/>
            <person name="Miyauchi S."/>
            <person name="Morin E."/>
            <person name="Yang Z.-L."/>
            <person name="Xu J."/>
            <person name="Martin F.M."/>
        </authorList>
    </citation>
    <scope>NUCLEOTIDE SEQUENCE</scope>
    <source>
        <strain evidence="4">BR01</strain>
    </source>
</reference>
<keyword evidence="2" id="KW-0119">Carbohydrate metabolism</keyword>
<feature type="chain" id="PRO_5034090436" evidence="3">
    <location>
        <begin position="18"/>
        <end position="244"/>
    </location>
</feature>
<dbReference type="Gene3D" id="2.60.120.180">
    <property type="match status" value="1"/>
</dbReference>
<protein>
    <submittedName>
        <fullName evidence="4">Glycoside hydrolase family 12 protein</fullName>
    </submittedName>
</protein>
<keyword evidence="3" id="KW-0732">Signal</keyword>
<keyword evidence="2" id="KW-0326">Glycosidase</keyword>
<dbReference type="Pfam" id="PF01670">
    <property type="entry name" value="Glyco_hydro_12"/>
    <property type="match status" value="1"/>
</dbReference>
<evidence type="ECO:0000313" key="5">
    <source>
        <dbReference type="Proteomes" id="UP000683000"/>
    </source>
</evidence>
<keyword evidence="2" id="KW-0624">Polysaccharide degradation</keyword>
<dbReference type="PANTHER" id="PTHR34002">
    <property type="entry name" value="BLR1656 PROTEIN"/>
    <property type="match status" value="1"/>
</dbReference>
<keyword evidence="5" id="KW-1185">Reference proteome</keyword>
<evidence type="ECO:0000256" key="2">
    <source>
        <dbReference type="RuleBase" id="RU361163"/>
    </source>
</evidence>
<evidence type="ECO:0000313" key="4">
    <source>
        <dbReference type="EMBL" id="KAG6382029.1"/>
    </source>
</evidence>
<comment type="similarity">
    <text evidence="1 2">Belongs to the glycosyl hydrolase 12 (cellulase H) family.</text>
</comment>
<dbReference type="EMBL" id="JAGFBS010000001">
    <property type="protein sequence ID" value="KAG6382029.1"/>
    <property type="molecule type" value="Genomic_DNA"/>
</dbReference>
<comment type="caution">
    <text evidence="4">The sequence shown here is derived from an EMBL/GenBank/DDBJ whole genome shotgun (WGS) entry which is preliminary data.</text>
</comment>
<dbReference type="InterPro" id="IPR002594">
    <property type="entry name" value="GH12"/>
</dbReference>
<organism evidence="4 5">
    <name type="scientific">Boletus reticuloceps</name>
    <dbReference type="NCBI Taxonomy" id="495285"/>
    <lineage>
        <taxon>Eukaryota</taxon>
        <taxon>Fungi</taxon>
        <taxon>Dikarya</taxon>
        <taxon>Basidiomycota</taxon>
        <taxon>Agaricomycotina</taxon>
        <taxon>Agaricomycetes</taxon>
        <taxon>Agaricomycetidae</taxon>
        <taxon>Boletales</taxon>
        <taxon>Boletineae</taxon>
        <taxon>Boletaceae</taxon>
        <taxon>Boletoideae</taxon>
        <taxon>Boletus</taxon>
    </lineage>
</organism>
<evidence type="ECO:0000256" key="1">
    <source>
        <dbReference type="ARBA" id="ARBA00005519"/>
    </source>
</evidence>
<dbReference type="OrthoDB" id="89349at2759"/>
<dbReference type="InterPro" id="IPR013319">
    <property type="entry name" value="GH11/12"/>
</dbReference>
<dbReference type="GO" id="GO:0008810">
    <property type="term" value="F:cellulase activity"/>
    <property type="evidence" value="ECO:0007669"/>
    <property type="project" value="InterPro"/>
</dbReference>
<name>A0A8I2YYT3_9AGAM</name>
<keyword evidence="2 4" id="KW-0378">Hydrolase</keyword>
<dbReference type="PANTHER" id="PTHR34002:SF9">
    <property type="entry name" value="XYLOGLUCAN-SPECIFIC ENDO-BETA-1,4-GLUCANASE A"/>
    <property type="match status" value="1"/>
</dbReference>
<sequence length="244" mass="26289">MFLSFAFVTCLFALARGQTTLTGQYACLTQGNYELCNNQWGIADGAGNQSATLISTSGNDISWSTTWTWADNENDVKTYTNVESTTAKGMLLSDVTSAPTTWNWEYATESSGIRADVSYDIWIGTVPNGAQASSTSSYEIMIWLSGLGGIQPVGSLQTSDVSIAGYTWNAWKGPNGNWETISFVSQDGNINDFSADLNEFFTWLIDNEGVSSSLYLQAIESGTEPFTGSAELLTSSYSVSVTTA</sequence>
<dbReference type="InterPro" id="IPR013320">
    <property type="entry name" value="ConA-like_dom_sf"/>
</dbReference>